<evidence type="ECO:0000256" key="1">
    <source>
        <dbReference type="SAM" id="MobiDB-lite"/>
    </source>
</evidence>
<name>A0ABV5G8I8_9MICC</name>
<evidence type="ECO:0000313" key="3">
    <source>
        <dbReference type="Proteomes" id="UP001589575"/>
    </source>
</evidence>
<reference evidence="2 3" key="1">
    <citation type="submission" date="2024-09" db="EMBL/GenBank/DDBJ databases">
        <authorList>
            <person name="Sun Q."/>
            <person name="Mori K."/>
        </authorList>
    </citation>
    <scope>NUCLEOTIDE SEQUENCE [LARGE SCALE GENOMIC DNA]</scope>
    <source>
        <strain evidence="2 3">CCM 7609</strain>
    </source>
</reference>
<sequence length="71" mass="7567">MVGPGVCHGRLACPSRTGSSAPGASSSTRGRRWDCSRSCQRIAQLCQCLQAEGEGWASRSGLTFPRSLRAR</sequence>
<dbReference type="Proteomes" id="UP001589575">
    <property type="component" value="Unassembled WGS sequence"/>
</dbReference>
<gene>
    <name evidence="2" type="ORF">ACFFX0_30475</name>
</gene>
<protein>
    <submittedName>
        <fullName evidence="2">Uncharacterized protein</fullName>
    </submittedName>
</protein>
<proteinExistence type="predicted"/>
<dbReference type="EMBL" id="JBHMFI010000023">
    <property type="protein sequence ID" value="MFB9075266.1"/>
    <property type="molecule type" value="Genomic_DNA"/>
</dbReference>
<organism evidence="2 3">
    <name type="scientific">Citricoccus parietis</name>
    <dbReference type="NCBI Taxonomy" id="592307"/>
    <lineage>
        <taxon>Bacteria</taxon>
        <taxon>Bacillati</taxon>
        <taxon>Actinomycetota</taxon>
        <taxon>Actinomycetes</taxon>
        <taxon>Micrococcales</taxon>
        <taxon>Micrococcaceae</taxon>
        <taxon>Citricoccus</taxon>
    </lineage>
</organism>
<evidence type="ECO:0000313" key="2">
    <source>
        <dbReference type="EMBL" id="MFB9075266.1"/>
    </source>
</evidence>
<accession>A0ABV5G8I8</accession>
<feature type="region of interest" description="Disordered" evidence="1">
    <location>
        <begin position="14"/>
        <end position="33"/>
    </location>
</feature>
<keyword evidence="3" id="KW-1185">Reference proteome</keyword>
<feature type="compositionally biased region" description="Low complexity" evidence="1">
    <location>
        <begin position="14"/>
        <end position="28"/>
    </location>
</feature>
<comment type="caution">
    <text evidence="2">The sequence shown here is derived from an EMBL/GenBank/DDBJ whole genome shotgun (WGS) entry which is preliminary data.</text>
</comment>